<comment type="caution">
    <text evidence="5">The sequence shown here is derived from an EMBL/GenBank/DDBJ whole genome shotgun (WGS) entry which is preliminary data.</text>
</comment>
<evidence type="ECO:0000256" key="3">
    <source>
        <dbReference type="ARBA" id="ARBA00022840"/>
    </source>
</evidence>
<evidence type="ECO:0000256" key="1">
    <source>
        <dbReference type="ARBA" id="ARBA00022741"/>
    </source>
</evidence>
<dbReference type="Pfam" id="PF02626">
    <property type="entry name" value="CT_A_B"/>
    <property type="match status" value="1"/>
</dbReference>
<accession>A0ABT9RAP1</accession>
<dbReference type="NCBIfam" id="TIGR00724">
    <property type="entry name" value="urea_amlyse_rel"/>
    <property type="match status" value="1"/>
</dbReference>
<dbReference type="Gene3D" id="2.40.100.10">
    <property type="entry name" value="Cyclophilin-like"/>
    <property type="match status" value="1"/>
</dbReference>
<evidence type="ECO:0000313" key="6">
    <source>
        <dbReference type="Proteomes" id="UP001230426"/>
    </source>
</evidence>
<reference evidence="5 6" key="1">
    <citation type="submission" date="2023-07" db="EMBL/GenBank/DDBJ databases">
        <title>Sequencing the genomes of 1000 actinobacteria strains.</title>
        <authorList>
            <person name="Klenk H.-P."/>
        </authorList>
    </citation>
    <scope>NUCLEOTIDE SEQUENCE [LARGE SCALE GENOMIC DNA]</scope>
    <source>
        <strain evidence="5 6">DSM 44109</strain>
    </source>
</reference>
<dbReference type="PANTHER" id="PTHR43309:SF3">
    <property type="entry name" value="5-OXOPROLINASE SUBUNIT C"/>
    <property type="match status" value="1"/>
</dbReference>
<dbReference type="InterPro" id="IPR052708">
    <property type="entry name" value="PxpC"/>
</dbReference>
<evidence type="ECO:0000313" key="5">
    <source>
        <dbReference type="EMBL" id="MDP9866324.1"/>
    </source>
</evidence>
<feature type="domain" description="Carboxyltransferase" evidence="4">
    <location>
        <begin position="23"/>
        <end position="290"/>
    </location>
</feature>
<protein>
    <submittedName>
        <fullName evidence="5">Biotin-dependent carboxylase-like uncharacterized protein</fullName>
    </submittedName>
</protein>
<keyword evidence="2" id="KW-0378">Hydrolase</keyword>
<keyword evidence="1" id="KW-0547">Nucleotide-binding</keyword>
<dbReference type="PANTHER" id="PTHR43309">
    <property type="entry name" value="5-OXOPROLINASE SUBUNIT C"/>
    <property type="match status" value="1"/>
</dbReference>
<keyword evidence="3" id="KW-0067">ATP-binding</keyword>
<organism evidence="5 6">
    <name type="scientific">Streptosporangium brasiliense</name>
    <dbReference type="NCBI Taxonomy" id="47480"/>
    <lineage>
        <taxon>Bacteria</taxon>
        <taxon>Bacillati</taxon>
        <taxon>Actinomycetota</taxon>
        <taxon>Actinomycetes</taxon>
        <taxon>Streptosporangiales</taxon>
        <taxon>Streptosporangiaceae</taxon>
        <taxon>Streptosporangium</taxon>
    </lineage>
</organism>
<name>A0ABT9RAP1_9ACTN</name>
<dbReference type="SUPFAM" id="SSF50891">
    <property type="entry name" value="Cyclophilin-like"/>
    <property type="match status" value="1"/>
</dbReference>
<dbReference type="RefSeq" id="WP_306866848.1">
    <property type="nucleotide sequence ID" value="NZ_JAUSRB010000002.1"/>
</dbReference>
<dbReference type="Proteomes" id="UP001230426">
    <property type="component" value="Unassembled WGS sequence"/>
</dbReference>
<dbReference type="SMART" id="SM00797">
    <property type="entry name" value="AHS2"/>
    <property type="match status" value="1"/>
</dbReference>
<gene>
    <name evidence="5" type="ORF">J2S55_005590</name>
</gene>
<evidence type="ECO:0000256" key="2">
    <source>
        <dbReference type="ARBA" id="ARBA00022801"/>
    </source>
</evidence>
<proteinExistence type="predicted"/>
<dbReference type="InterPro" id="IPR029000">
    <property type="entry name" value="Cyclophilin-like_dom_sf"/>
</dbReference>
<dbReference type="EMBL" id="JAUSRB010000002">
    <property type="protein sequence ID" value="MDP9866324.1"/>
    <property type="molecule type" value="Genomic_DNA"/>
</dbReference>
<evidence type="ECO:0000259" key="4">
    <source>
        <dbReference type="SMART" id="SM00797"/>
    </source>
</evidence>
<dbReference type="InterPro" id="IPR003778">
    <property type="entry name" value="CT_A_B"/>
</dbReference>
<keyword evidence="6" id="KW-1185">Reference proteome</keyword>
<sequence>MIEVVAPGPYATVQDLGRPGHGHLGVPCSGAADAPSLRLANRLVGNPEGAAGIELTFGGARLRFTGGAWAAVTGAPCPLELRRPGGVVRPGMAAPFWVPPGGELRVALPSTGLRTYVAVRGGVDVPVTMGSRSTDSLSGLGPAPLRAGTVLPVGPTGALPPITVDAAPPPAARPDVLRVLPGPRDDWFVPEALATLCAQPYLVSQDSNRVGVRLEGARLERARGGELPSEGMVAGALQVPPDGRPIVFLADHPPTGGYPVIAVLVSADLAGAAQLRPGDRVRFRLGRERA</sequence>